<proteinExistence type="predicted"/>
<accession>A0ABQ9NTF3</accession>
<feature type="compositionally biased region" description="Polar residues" evidence="2">
    <location>
        <begin position="63"/>
        <end position="81"/>
    </location>
</feature>
<comment type="caution">
    <text evidence="3">The sequence shown here is derived from an EMBL/GenBank/DDBJ whole genome shotgun (WGS) entry which is preliminary data.</text>
</comment>
<evidence type="ECO:0000256" key="1">
    <source>
        <dbReference type="SAM" id="Coils"/>
    </source>
</evidence>
<dbReference type="Proteomes" id="UP001172684">
    <property type="component" value="Unassembled WGS sequence"/>
</dbReference>
<dbReference type="EMBL" id="JAPDRL010000049">
    <property type="protein sequence ID" value="KAJ9662565.1"/>
    <property type="molecule type" value="Genomic_DNA"/>
</dbReference>
<feature type="region of interest" description="Disordered" evidence="2">
    <location>
        <begin position="1"/>
        <end position="25"/>
    </location>
</feature>
<feature type="compositionally biased region" description="Basic residues" evidence="2">
    <location>
        <begin position="135"/>
        <end position="144"/>
    </location>
</feature>
<feature type="region of interest" description="Disordered" evidence="2">
    <location>
        <begin position="114"/>
        <end position="181"/>
    </location>
</feature>
<evidence type="ECO:0000256" key="2">
    <source>
        <dbReference type="SAM" id="MobiDB-lite"/>
    </source>
</evidence>
<evidence type="ECO:0000313" key="4">
    <source>
        <dbReference type="Proteomes" id="UP001172684"/>
    </source>
</evidence>
<keyword evidence="1" id="KW-0175">Coiled coil</keyword>
<keyword evidence="4" id="KW-1185">Reference proteome</keyword>
<name>A0ABQ9NTF3_9PEZI</name>
<reference evidence="3" key="1">
    <citation type="submission" date="2022-10" db="EMBL/GenBank/DDBJ databases">
        <title>Culturing micro-colonial fungi from biological soil crusts in the Mojave desert and describing Neophaeococcomyces mojavensis, and introducing the new genera and species Taxawa tesnikishii.</title>
        <authorList>
            <person name="Kurbessoian T."/>
            <person name="Stajich J.E."/>
        </authorList>
    </citation>
    <scope>NUCLEOTIDE SEQUENCE</scope>
    <source>
        <strain evidence="3">TK_1</strain>
    </source>
</reference>
<protein>
    <submittedName>
        <fullName evidence="3">Uncharacterized protein</fullName>
    </submittedName>
</protein>
<feature type="region of interest" description="Disordered" evidence="2">
    <location>
        <begin position="47"/>
        <end position="98"/>
    </location>
</feature>
<feature type="compositionally biased region" description="Low complexity" evidence="2">
    <location>
        <begin position="160"/>
        <end position="181"/>
    </location>
</feature>
<feature type="coiled-coil region" evidence="1">
    <location>
        <begin position="204"/>
        <end position="238"/>
    </location>
</feature>
<sequence length="240" mass="26672">MSLRLKTSKRMVTANETPTVPDPPTPFLQATRNFLKVIDDHINKKLKQAQSNTPKTPATATTMPGSMNTNSPVQTSITENSAPPLAFSRSQGASPTVTSPEIQALQSRMQNLEKENDRLTARNNVMEQQRDGRRSRQAPKKKRKVQEYVPGPRTLVNDFSTPTPTPTITSTITSVRRSPSPRLTAAPTFICPEASPSGAPDRQIRILQAENDRLSNRVESLEDQLRALEKRVKELERAAH</sequence>
<gene>
    <name evidence="3" type="ORF">H2201_006053</name>
</gene>
<evidence type="ECO:0000313" key="3">
    <source>
        <dbReference type="EMBL" id="KAJ9662565.1"/>
    </source>
</evidence>
<feature type="compositionally biased region" description="Low complexity" evidence="2">
    <location>
        <begin position="53"/>
        <end position="62"/>
    </location>
</feature>
<organism evidence="3 4">
    <name type="scientific">Coniosporium apollinis</name>
    <dbReference type="NCBI Taxonomy" id="61459"/>
    <lineage>
        <taxon>Eukaryota</taxon>
        <taxon>Fungi</taxon>
        <taxon>Dikarya</taxon>
        <taxon>Ascomycota</taxon>
        <taxon>Pezizomycotina</taxon>
        <taxon>Dothideomycetes</taxon>
        <taxon>Dothideomycetes incertae sedis</taxon>
        <taxon>Coniosporium</taxon>
    </lineage>
</organism>
<feature type="compositionally biased region" description="Polar residues" evidence="2">
    <location>
        <begin position="88"/>
        <end position="98"/>
    </location>
</feature>